<dbReference type="EMBL" id="JAYGHK010000128">
    <property type="protein sequence ID" value="MEA5610633.1"/>
    <property type="molecule type" value="Genomic_DNA"/>
</dbReference>
<reference evidence="1 2" key="1">
    <citation type="submission" date="2023-12" db="EMBL/GenBank/DDBJ databases">
        <title>Baltic Sea Cyanobacteria.</title>
        <authorList>
            <person name="Delbaje E."/>
            <person name="Fewer D.P."/>
            <person name="Shishido T.K."/>
        </authorList>
    </citation>
    <scope>NUCLEOTIDE SEQUENCE [LARGE SCALE GENOMIC DNA]</scope>
    <source>
        <strain evidence="1 2">UHCC 0060</strain>
    </source>
</reference>
<proteinExistence type="predicted"/>
<organism evidence="1 2">
    <name type="scientific">Nodularia spumigena UHCC 0060</name>
    <dbReference type="NCBI Taxonomy" id="3110300"/>
    <lineage>
        <taxon>Bacteria</taxon>
        <taxon>Bacillati</taxon>
        <taxon>Cyanobacteriota</taxon>
        <taxon>Cyanophyceae</taxon>
        <taxon>Nostocales</taxon>
        <taxon>Nodulariaceae</taxon>
        <taxon>Nodularia</taxon>
    </lineage>
</organism>
<dbReference type="Pfam" id="PF08889">
    <property type="entry name" value="WbqC"/>
    <property type="match status" value="1"/>
</dbReference>
<evidence type="ECO:0000313" key="1">
    <source>
        <dbReference type="EMBL" id="MEA5610633.1"/>
    </source>
</evidence>
<gene>
    <name evidence="1" type="ORF">VB695_21615</name>
</gene>
<dbReference type="Proteomes" id="UP001303285">
    <property type="component" value="Unassembled WGS sequence"/>
</dbReference>
<protein>
    <submittedName>
        <fullName evidence="1">WbqC family protein</fullName>
    </submittedName>
</protein>
<comment type="caution">
    <text evidence="1">The sequence shown here is derived from an EMBL/GenBank/DDBJ whole genome shotgun (WGS) entry which is preliminary data.</text>
</comment>
<keyword evidence="2" id="KW-1185">Reference proteome</keyword>
<dbReference type="InterPro" id="IPR014985">
    <property type="entry name" value="WbqC"/>
</dbReference>
<accession>A0ABU5UWE9</accession>
<evidence type="ECO:0000313" key="2">
    <source>
        <dbReference type="Proteomes" id="UP001303285"/>
    </source>
</evidence>
<name>A0ABU5UWE9_NODSP</name>
<dbReference type="RefSeq" id="WP_323244806.1">
    <property type="nucleotide sequence ID" value="NZ_JAYGHK010000128.1"/>
</dbReference>
<sequence length="233" mass="27128">MPIAVMQPYFLPYIGYFQLMATVDKFVLLDDVNYINRGWINRNRICINQQPHWFTVPLVKASQNRLISDLEIQSNSDWKSKLDKTIINNYRKTPFFADVYPIFEQIINFSNLSLSAFLYHSLKLIADYLSIKTTIIPTSSVYSKENLKGQDRIIDICVKETADSYFNLPGGKKLYDRDLFRNNNIDLYFIEPVLKNIKLSYGANEGPVLSMLDLMMWNHANEIKQALTVYQLS</sequence>